<comment type="similarity">
    <text evidence="2 7">Belongs to the FliR/MopE/SpaR family.</text>
</comment>
<dbReference type="PANTHER" id="PTHR30065">
    <property type="entry name" value="FLAGELLAR BIOSYNTHETIC PROTEIN FLIR"/>
    <property type="match status" value="1"/>
</dbReference>
<feature type="transmembrane region" description="Helical" evidence="7">
    <location>
        <begin position="78"/>
        <end position="102"/>
    </location>
</feature>
<accession>A0A6N8EHB7</accession>
<evidence type="ECO:0000256" key="4">
    <source>
        <dbReference type="ARBA" id="ARBA00022692"/>
    </source>
</evidence>
<keyword evidence="6 7" id="KW-0472">Membrane</keyword>
<evidence type="ECO:0000256" key="7">
    <source>
        <dbReference type="RuleBase" id="RU362072"/>
    </source>
</evidence>
<dbReference type="EMBL" id="WNKT01000042">
    <property type="protein sequence ID" value="MTW22468.1"/>
    <property type="molecule type" value="Genomic_DNA"/>
</dbReference>
<keyword evidence="3 7" id="KW-1003">Cell membrane</keyword>
<reference evidence="8 9" key="1">
    <citation type="submission" date="2019-11" db="EMBL/GenBank/DDBJ databases">
        <title>Whole-genome sequence of the anaerobic purple sulfur bacterium Allochromatium palmeri DSM 15591.</title>
        <authorList>
            <person name="Kyndt J.A."/>
            <person name="Meyer T.E."/>
        </authorList>
    </citation>
    <scope>NUCLEOTIDE SEQUENCE [LARGE SCALE GENOMIC DNA]</scope>
    <source>
        <strain evidence="8 9">DSM 15591</strain>
    </source>
</reference>
<gene>
    <name evidence="8" type="ORF">GJ668_15440</name>
</gene>
<dbReference type="RefSeq" id="WP_155451031.1">
    <property type="nucleotide sequence ID" value="NZ_WNKT01000042.1"/>
</dbReference>
<dbReference type="InterPro" id="IPR002010">
    <property type="entry name" value="T3SS_IM_R"/>
</dbReference>
<name>A0A6N8EHB7_9GAMM</name>
<evidence type="ECO:0000256" key="3">
    <source>
        <dbReference type="ARBA" id="ARBA00022475"/>
    </source>
</evidence>
<evidence type="ECO:0000256" key="6">
    <source>
        <dbReference type="ARBA" id="ARBA00023136"/>
    </source>
</evidence>
<dbReference type="GO" id="GO:0006605">
    <property type="term" value="P:protein targeting"/>
    <property type="evidence" value="ECO:0007669"/>
    <property type="project" value="UniProtKB-UniRule"/>
</dbReference>
<evidence type="ECO:0000313" key="8">
    <source>
        <dbReference type="EMBL" id="MTW22468.1"/>
    </source>
</evidence>
<sequence length="261" mass="28602">MAGFDDWRHLLIALVFSLPRILTAFALLPMFTRQVLPGMTRNGVAVSLSLLILPLTLVEAPSTPPGWLEGLALVGKEVFIGLMIGFGVAIPFWIADSAGFFIDNQRGTTMASSIDPMTGSQTSPLGVLFKQVLAVLFFVGGGILVFLGALYESYRLWPVFSFYPRLEPTAIPWLLSLLDHFMALTVLLAAPVIIAMFLSEFALGLISRFTPQMNVFSLAMPIKSAVGMLILVIYMTLLFGFLQDELLGLGAHFRLLDALFR</sequence>
<keyword evidence="4 7" id="KW-0812">Transmembrane</keyword>
<keyword evidence="5 7" id="KW-1133">Transmembrane helix</keyword>
<feature type="transmembrane region" description="Helical" evidence="7">
    <location>
        <begin position="43"/>
        <end position="58"/>
    </location>
</feature>
<evidence type="ECO:0000256" key="1">
    <source>
        <dbReference type="ARBA" id="ARBA00004651"/>
    </source>
</evidence>
<keyword evidence="9" id="KW-1185">Reference proteome</keyword>
<feature type="transmembrane region" description="Helical" evidence="7">
    <location>
        <begin position="132"/>
        <end position="151"/>
    </location>
</feature>
<dbReference type="PRINTS" id="PR00953">
    <property type="entry name" value="TYPE3IMRPROT"/>
</dbReference>
<organism evidence="8 9">
    <name type="scientific">Allochromatium palmeri</name>
    <dbReference type="NCBI Taxonomy" id="231048"/>
    <lineage>
        <taxon>Bacteria</taxon>
        <taxon>Pseudomonadati</taxon>
        <taxon>Pseudomonadota</taxon>
        <taxon>Gammaproteobacteria</taxon>
        <taxon>Chromatiales</taxon>
        <taxon>Chromatiaceae</taxon>
        <taxon>Allochromatium</taxon>
    </lineage>
</organism>
<dbReference type="AlphaFoldDB" id="A0A6N8EHB7"/>
<feature type="transmembrane region" description="Helical" evidence="7">
    <location>
        <begin position="12"/>
        <end position="31"/>
    </location>
</feature>
<feature type="transmembrane region" description="Helical" evidence="7">
    <location>
        <begin position="218"/>
        <end position="242"/>
    </location>
</feature>
<protein>
    <submittedName>
        <fullName evidence="8">EscT/YscT/HrcT family type III secretion system export apparatus protein</fullName>
    </submittedName>
</protein>
<comment type="subcellular location">
    <subcellularLocation>
        <location evidence="1 7">Cell membrane</location>
        <topology evidence="1 7">Multi-pass membrane protein</topology>
    </subcellularLocation>
</comment>
<evidence type="ECO:0000313" key="9">
    <source>
        <dbReference type="Proteomes" id="UP000434044"/>
    </source>
</evidence>
<dbReference type="GO" id="GO:0005886">
    <property type="term" value="C:plasma membrane"/>
    <property type="evidence" value="ECO:0007669"/>
    <property type="project" value="UniProtKB-SubCell"/>
</dbReference>
<dbReference type="Pfam" id="PF01311">
    <property type="entry name" value="Bac_export_1"/>
    <property type="match status" value="1"/>
</dbReference>
<dbReference type="Proteomes" id="UP000434044">
    <property type="component" value="Unassembled WGS sequence"/>
</dbReference>
<dbReference type="NCBIfam" id="TIGR01401">
    <property type="entry name" value="fliR_like_III"/>
    <property type="match status" value="1"/>
</dbReference>
<comment type="caution">
    <text evidence="8">The sequence shown here is derived from an EMBL/GenBank/DDBJ whole genome shotgun (WGS) entry which is preliminary data.</text>
</comment>
<dbReference type="InterPro" id="IPR006304">
    <property type="entry name" value="T3SS_SpaR/YscT"/>
</dbReference>
<proteinExistence type="inferred from homology"/>
<evidence type="ECO:0000256" key="5">
    <source>
        <dbReference type="ARBA" id="ARBA00022989"/>
    </source>
</evidence>
<feature type="transmembrane region" description="Helical" evidence="7">
    <location>
        <begin position="181"/>
        <end position="206"/>
    </location>
</feature>
<dbReference type="PANTHER" id="PTHR30065:SF1">
    <property type="entry name" value="SURFACE PRESENTATION OF ANTIGENS PROTEIN SPAR"/>
    <property type="match status" value="1"/>
</dbReference>
<dbReference type="OrthoDB" id="9807748at2"/>
<evidence type="ECO:0000256" key="2">
    <source>
        <dbReference type="ARBA" id="ARBA00009772"/>
    </source>
</evidence>